<sequence>MTSLNTEAAVRDRYSGAAAEREPELCCPIDYDRRYLEIIPQEVIDRDYGCGDPSKYVREGETVLDLGSGGGKICFIAAQKVGPTGSIIGVDMNDDMLDLARRSQPLVAEKMGYDNLSFRKGKIQDMTIDRDAVDRYLRQTPINNESDLQRFEAFLQDMRLNAPLIPADSIDVIVSNCVLNLVDGSEKQSLFRELFRVLKPGGRAVISDIVSDEPVPKSMQQDATLWSGCISGALQEKAFIDAFTEAGFQGPQLAAFQPEPWQTVEGIEFRSATVIAYKFPQTECFEHHEAVVYQGPYASVHDDDGHRFTRGVRTAVCRKTFLKMRSEPYGNDFIAIEPAIPIDPENAAPFDCTNGQEVRSPKITKAGRVTNETNASASGDNCCEEGGCC</sequence>
<dbReference type="InterPro" id="IPR026669">
    <property type="entry name" value="Arsenite_MeTrfase-like"/>
</dbReference>
<dbReference type="PANTHER" id="PTHR43675:SF8">
    <property type="entry name" value="ARSENITE METHYLTRANSFERASE"/>
    <property type="match status" value="1"/>
</dbReference>
<dbReference type="InterPro" id="IPR025714">
    <property type="entry name" value="Methyltranfer_dom"/>
</dbReference>
<comment type="catalytic activity">
    <reaction evidence="6">
        <text>arsenic triglutathione + [thioredoxin]-dithiol + S-adenosyl-L-methionine + 2 H2O = methylarsonous acid + [thioredoxin]-disulfide + 3 glutathione + S-adenosyl-L-homocysteine + H(+)</text>
        <dbReference type="Rhea" id="RHEA:69460"/>
        <dbReference type="Rhea" id="RHEA-COMP:10698"/>
        <dbReference type="Rhea" id="RHEA-COMP:10700"/>
        <dbReference type="ChEBI" id="CHEBI:15377"/>
        <dbReference type="ChEBI" id="CHEBI:15378"/>
        <dbReference type="ChEBI" id="CHEBI:17826"/>
        <dbReference type="ChEBI" id="CHEBI:29950"/>
        <dbReference type="ChEBI" id="CHEBI:50058"/>
        <dbReference type="ChEBI" id="CHEBI:57856"/>
        <dbReference type="ChEBI" id="CHEBI:57925"/>
        <dbReference type="ChEBI" id="CHEBI:59789"/>
        <dbReference type="ChEBI" id="CHEBI:183640"/>
        <dbReference type="EC" id="2.1.1.137"/>
    </reaction>
</comment>
<dbReference type="CDD" id="cd02440">
    <property type="entry name" value="AdoMet_MTases"/>
    <property type="match status" value="1"/>
</dbReference>
<dbReference type="RefSeq" id="WP_289163902.1">
    <property type="nucleotide sequence ID" value="NZ_JASZZN010000008.1"/>
</dbReference>
<proteinExistence type="inferred from homology"/>
<comment type="caution">
    <text evidence="10">The sequence shown here is derived from an EMBL/GenBank/DDBJ whole genome shotgun (WGS) entry which is preliminary data.</text>
</comment>
<evidence type="ECO:0000256" key="7">
    <source>
        <dbReference type="ARBA" id="ARBA00047943"/>
    </source>
</evidence>
<dbReference type="EC" id="2.1.1.137" evidence="4"/>
<evidence type="ECO:0000256" key="4">
    <source>
        <dbReference type="ARBA" id="ARBA00034521"/>
    </source>
</evidence>
<dbReference type="Pfam" id="PF13847">
    <property type="entry name" value="Methyltransf_31"/>
    <property type="match status" value="2"/>
</dbReference>
<evidence type="ECO:0000256" key="8">
    <source>
        <dbReference type="ARBA" id="ARBA00048428"/>
    </source>
</evidence>
<dbReference type="PANTHER" id="PTHR43675">
    <property type="entry name" value="ARSENITE METHYLTRANSFERASE"/>
    <property type="match status" value="1"/>
</dbReference>
<evidence type="ECO:0000313" key="11">
    <source>
        <dbReference type="Proteomes" id="UP001239462"/>
    </source>
</evidence>
<dbReference type="InterPro" id="IPR029063">
    <property type="entry name" value="SAM-dependent_MTases_sf"/>
</dbReference>
<evidence type="ECO:0000259" key="9">
    <source>
        <dbReference type="Pfam" id="PF13847"/>
    </source>
</evidence>
<keyword evidence="10" id="KW-0489">Methyltransferase</keyword>
<name>A0ABT7PIE0_9BACT</name>
<evidence type="ECO:0000256" key="1">
    <source>
        <dbReference type="ARBA" id="ARBA00022679"/>
    </source>
</evidence>
<dbReference type="GO" id="GO:0008168">
    <property type="term" value="F:methyltransferase activity"/>
    <property type="evidence" value="ECO:0007669"/>
    <property type="project" value="UniProtKB-KW"/>
</dbReference>
<evidence type="ECO:0000313" key="10">
    <source>
        <dbReference type="EMBL" id="MDM4016266.1"/>
    </source>
</evidence>
<evidence type="ECO:0000256" key="6">
    <source>
        <dbReference type="ARBA" id="ARBA00047941"/>
    </source>
</evidence>
<gene>
    <name evidence="10" type="ORF">QTN89_12560</name>
</gene>
<accession>A0ABT7PIE0</accession>
<dbReference type="Gene3D" id="3.40.50.150">
    <property type="entry name" value="Vaccinia Virus protein VP39"/>
    <property type="match status" value="1"/>
</dbReference>
<comment type="similarity">
    <text evidence="3">Belongs to the methyltransferase superfamily. Arsenite methyltransferase family.</text>
</comment>
<evidence type="ECO:0000256" key="5">
    <source>
        <dbReference type="ARBA" id="ARBA00034545"/>
    </source>
</evidence>
<comment type="catalytic activity">
    <reaction evidence="8">
        <text>arsenic triglutathione + 3 [thioredoxin]-dithiol + 3 S-adenosyl-L-methionine = trimethylarsine + 3 [thioredoxin]-disulfide + 3 glutathione + 3 S-adenosyl-L-homocysteine + 3 H(+)</text>
        <dbReference type="Rhea" id="RHEA:69432"/>
        <dbReference type="Rhea" id="RHEA-COMP:10698"/>
        <dbReference type="Rhea" id="RHEA-COMP:10700"/>
        <dbReference type="ChEBI" id="CHEBI:15378"/>
        <dbReference type="ChEBI" id="CHEBI:27130"/>
        <dbReference type="ChEBI" id="CHEBI:29950"/>
        <dbReference type="ChEBI" id="CHEBI:50058"/>
        <dbReference type="ChEBI" id="CHEBI:57856"/>
        <dbReference type="ChEBI" id="CHEBI:57925"/>
        <dbReference type="ChEBI" id="CHEBI:59789"/>
        <dbReference type="ChEBI" id="CHEBI:183640"/>
        <dbReference type="EC" id="2.1.1.137"/>
    </reaction>
</comment>
<protein>
    <recommendedName>
        <fullName evidence="5">Arsenite methyltransferase</fullName>
        <ecNumber evidence="4">2.1.1.137</ecNumber>
    </recommendedName>
</protein>
<dbReference type="SUPFAM" id="SSF53335">
    <property type="entry name" value="S-adenosyl-L-methionine-dependent methyltransferases"/>
    <property type="match status" value="1"/>
</dbReference>
<dbReference type="GO" id="GO:0032259">
    <property type="term" value="P:methylation"/>
    <property type="evidence" value="ECO:0007669"/>
    <property type="project" value="UniProtKB-KW"/>
</dbReference>
<dbReference type="Proteomes" id="UP001239462">
    <property type="component" value="Unassembled WGS sequence"/>
</dbReference>
<feature type="domain" description="Methyltransferase" evidence="9">
    <location>
        <begin position="150"/>
        <end position="247"/>
    </location>
</feature>
<dbReference type="EMBL" id="JASZZN010000008">
    <property type="protein sequence ID" value="MDM4016266.1"/>
    <property type="molecule type" value="Genomic_DNA"/>
</dbReference>
<comment type="catalytic activity">
    <reaction evidence="7">
        <text>arsenic triglutathione + 2 [thioredoxin]-dithiol + 2 S-adenosyl-L-methionine + H2O = dimethylarsinous acid + 2 [thioredoxin]-disulfide + 3 glutathione + 2 S-adenosyl-L-homocysteine + 2 H(+)</text>
        <dbReference type="Rhea" id="RHEA:69464"/>
        <dbReference type="Rhea" id="RHEA-COMP:10698"/>
        <dbReference type="Rhea" id="RHEA-COMP:10700"/>
        <dbReference type="ChEBI" id="CHEBI:15377"/>
        <dbReference type="ChEBI" id="CHEBI:15378"/>
        <dbReference type="ChEBI" id="CHEBI:23808"/>
        <dbReference type="ChEBI" id="CHEBI:29950"/>
        <dbReference type="ChEBI" id="CHEBI:50058"/>
        <dbReference type="ChEBI" id="CHEBI:57856"/>
        <dbReference type="ChEBI" id="CHEBI:57925"/>
        <dbReference type="ChEBI" id="CHEBI:59789"/>
        <dbReference type="ChEBI" id="CHEBI:183640"/>
        <dbReference type="EC" id="2.1.1.137"/>
    </reaction>
</comment>
<organism evidence="10 11">
    <name type="scientific">Roseiconus lacunae</name>
    <dbReference type="NCBI Taxonomy" id="2605694"/>
    <lineage>
        <taxon>Bacteria</taxon>
        <taxon>Pseudomonadati</taxon>
        <taxon>Planctomycetota</taxon>
        <taxon>Planctomycetia</taxon>
        <taxon>Pirellulales</taxon>
        <taxon>Pirellulaceae</taxon>
        <taxon>Roseiconus</taxon>
    </lineage>
</organism>
<keyword evidence="1" id="KW-0808">Transferase</keyword>
<evidence type="ECO:0000256" key="2">
    <source>
        <dbReference type="ARBA" id="ARBA00022691"/>
    </source>
</evidence>
<evidence type="ECO:0000256" key="3">
    <source>
        <dbReference type="ARBA" id="ARBA00034487"/>
    </source>
</evidence>
<reference evidence="10 11" key="1">
    <citation type="submission" date="2023-06" db="EMBL/GenBank/DDBJ databases">
        <title>Roseiconus lacunae JC819 isolated from Gulf of Mannar region, Tamil Nadu.</title>
        <authorList>
            <person name="Pk S."/>
            <person name="Ch S."/>
            <person name="Ch V.R."/>
        </authorList>
    </citation>
    <scope>NUCLEOTIDE SEQUENCE [LARGE SCALE GENOMIC DNA]</scope>
    <source>
        <strain evidence="10 11">JC819</strain>
    </source>
</reference>
<feature type="domain" description="Methyltransferase" evidence="9">
    <location>
        <begin position="59"/>
        <end position="149"/>
    </location>
</feature>
<keyword evidence="11" id="KW-1185">Reference proteome</keyword>
<keyword evidence="2" id="KW-0949">S-adenosyl-L-methionine</keyword>